<dbReference type="Gramene" id="Pp3c3_490V3.3">
    <property type="protein sequence ID" value="PAC:32943610.CDS.1"/>
    <property type="gene ID" value="Pp3c3_490"/>
</dbReference>
<comment type="catalytic activity">
    <reaction evidence="1">
        <text>[glutaredoxin]-dithiol + a hydroperoxide = [glutaredoxin]-disulfide + an alcohol + H2O</text>
        <dbReference type="Rhea" id="RHEA:62624"/>
        <dbReference type="Rhea" id="RHEA-COMP:10729"/>
        <dbReference type="Rhea" id="RHEA-COMP:10730"/>
        <dbReference type="ChEBI" id="CHEBI:15377"/>
        <dbReference type="ChEBI" id="CHEBI:29950"/>
        <dbReference type="ChEBI" id="CHEBI:30879"/>
        <dbReference type="ChEBI" id="CHEBI:35924"/>
        <dbReference type="ChEBI" id="CHEBI:50058"/>
        <dbReference type="EC" id="1.11.1.25"/>
    </reaction>
</comment>
<dbReference type="PANTHER" id="PTHR10430">
    <property type="entry name" value="PEROXIREDOXIN"/>
    <property type="match status" value="1"/>
</dbReference>
<name>A0A2K1KSS5_PHYPA</name>
<dbReference type="EnsemblPlants" id="Pp3c3_490V3.1">
    <property type="protein sequence ID" value="PAC:32943608.CDS.1"/>
    <property type="gene ID" value="Pp3c3_490"/>
</dbReference>
<feature type="active site" description="Cysteine sulfenic acid (-SOH) intermediate" evidence="8">
    <location>
        <position position="130"/>
    </location>
</feature>
<evidence type="ECO:0000313" key="13">
    <source>
        <dbReference type="Proteomes" id="UP000006727"/>
    </source>
</evidence>
<dbReference type="GO" id="GO:0008379">
    <property type="term" value="F:thioredoxin peroxidase activity"/>
    <property type="evidence" value="ECO:0000318"/>
    <property type="project" value="GO_Central"/>
</dbReference>
<evidence type="ECO:0000256" key="5">
    <source>
        <dbReference type="ARBA" id="ARBA00022862"/>
    </source>
</evidence>
<dbReference type="AlphaFoldDB" id="A0A2K1KSS5"/>
<evidence type="ECO:0000256" key="8">
    <source>
        <dbReference type="PIRSR" id="PIRSR637944-1"/>
    </source>
</evidence>
<evidence type="ECO:0000256" key="4">
    <source>
        <dbReference type="ARBA" id="ARBA00022559"/>
    </source>
</evidence>
<keyword evidence="7 9" id="KW-0676">Redox-active center</keyword>
<dbReference type="CDD" id="cd03013">
    <property type="entry name" value="PRX5_like"/>
    <property type="match status" value="1"/>
</dbReference>
<dbReference type="Proteomes" id="UP000006727">
    <property type="component" value="Chromosome 3"/>
</dbReference>
<dbReference type="STRING" id="3218.A0A2K1KSS5"/>
<evidence type="ECO:0000256" key="2">
    <source>
        <dbReference type="ARBA" id="ARBA00010505"/>
    </source>
</evidence>
<dbReference type="Pfam" id="PF08534">
    <property type="entry name" value="Redoxin"/>
    <property type="match status" value="1"/>
</dbReference>
<dbReference type="Gramene" id="Pp3c3_490V3.1">
    <property type="protein sequence ID" value="PAC:32943608.CDS.1"/>
    <property type="gene ID" value="Pp3c3_490"/>
</dbReference>
<dbReference type="EnsemblPlants" id="Pp3c3_490V3.2">
    <property type="protein sequence ID" value="PAC:32943609.CDS.1"/>
    <property type="gene ID" value="Pp3c3_490"/>
</dbReference>
<reference evidence="11 13" key="2">
    <citation type="journal article" date="2018" name="Plant J.">
        <title>The Physcomitrella patens chromosome-scale assembly reveals moss genome structure and evolution.</title>
        <authorList>
            <person name="Lang D."/>
            <person name="Ullrich K.K."/>
            <person name="Murat F."/>
            <person name="Fuchs J."/>
            <person name="Jenkins J."/>
            <person name="Haas F.B."/>
            <person name="Piednoel M."/>
            <person name="Gundlach H."/>
            <person name="Van Bel M."/>
            <person name="Meyberg R."/>
            <person name="Vives C."/>
            <person name="Morata J."/>
            <person name="Symeonidi A."/>
            <person name="Hiss M."/>
            <person name="Muchero W."/>
            <person name="Kamisugi Y."/>
            <person name="Saleh O."/>
            <person name="Blanc G."/>
            <person name="Decker E.L."/>
            <person name="van Gessel N."/>
            <person name="Grimwood J."/>
            <person name="Hayes R.D."/>
            <person name="Graham S.W."/>
            <person name="Gunter L.E."/>
            <person name="McDaniel S.F."/>
            <person name="Hoernstein S.N.W."/>
            <person name="Larsson A."/>
            <person name="Li F.W."/>
            <person name="Perroud P.F."/>
            <person name="Phillips J."/>
            <person name="Ranjan P."/>
            <person name="Rokshar D.S."/>
            <person name="Rothfels C.J."/>
            <person name="Schneider L."/>
            <person name="Shu S."/>
            <person name="Stevenson D.W."/>
            <person name="Thummler F."/>
            <person name="Tillich M."/>
            <person name="Villarreal Aguilar J.C."/>
            <person name="Widiez T."/>
            <person name="Wong G.K."/>
            <person name="Wymore A."/>
            <person name="Zhang Y."/>
            <person name="Zimmer A.D."/>
            <person name="Quatrano R.S."/>
            <person name="Mayer K.F.X."/>
            <person name="Goodstein D."/>
            <person name="Casacuberta J.M."/>
            <person name="Vandepoele K."/>
            <person name="Reski R."/>
            <person name="Cuming A.C."/>
            <person name="Tuskan G.A."/>
            <person name="Maumus F."/>
            <person name="Salse J."/>
            <person name="Schmutz J."/>
            <person name="Rensing S.A."/>
        </authorList>
    </citation>
    <scope>NUCLEOTIDE SEQUENCE [LARGE SCALE GENOMIC DNA]</scope>
    <source>
        <strain evidence="12 13">cv. Gransden 2004</strain>
    </source>
</reference>
<evidence type="ECO:0000256" key="9">
    <source>
        <dbReference type="RuleBase" id="RU366011"/>
    </source>
</evidence>
<protein>
    <recommendedName>
        <fullName evidence="3 9">Glutaredoxin-dependent peroxiredoxin</fullName>
        <ecNumber evidence="3 9">1.11.1.25</ecNumber>
    </recommendedName>
</protein>
<gene>
    <name evidence="12" type="primary">LOC112280690</name>
    <name evidence="11" type="ORF">PHYPA_003812</name>
</gene>
<dbReference type="PROSITE" id="PS51352">
    <property type="entry name" value="THIOREDOXIN_2"/>
    <property type="match status" value="1"/>
</dbReference>
<dbReference type="RefSeq" id="XP_024372264.1">
    <property type="nucleotide sequence ID" value="XM_024516496.2"/>
</dbReference>
<dbReference type="PaxDb" id="3218-PP1S1_230V6.1"/>
<dbReference type="OrthoDB" id="1882547at2759"/>
<dbReference type="SUPFAM" id="SSF52833">
    <property type="entry name" value="Thioredoxin-like"/>
    <property type="match status" value="1"/>
</dbReference>
<sequence>MASAIASRVSSVGVVARRELASSLTSKVPVASLAVVARKACLGTTQLLSSTSWLASCAGLKPAAKLATSSLSRSGVTQVMATISVGDKLPEANLSYFDTEGNVQSVSVSELTRGKKVVLFAVPGAFTPTCSSKHLPGFVANAEELRKAGVDTLACVSVNDAFVMQAWAKSVGAGDKVLMLSDGLAKFTQALGTTVDLTDKVEGLGIRSRRYSMLVDDGVVKVLNLEEGGAFTSSSAEEILSSLQKANA</sequence>
<keyword evidence="13" id="KW-1185">Reference proteome</keyword>
<dbReference type="OMA" id="VMNAWAS"/>
<dbReference type="GO" id="GO:0042744">
    <property type="term" value="P:hydrogen peroxide catabolic process"/>
    <property type="evidence" value="ECO:0000318"/>
    <property type="project" value="GO_Central"/>
</dbReference>
<proteinExistence type="inferred from homology"/>
<comment type="function">
    <text evidence="9">Thiol-specific peroxidase that catalyzes the reduction of hydrogen peroxide and organic hydroperoxides to water and alcohols, respectively. Plays a role in cell protection against oxidative stress by detoxifying peroxides.</text>
</comment>
<dbReference type="EC" id="1.11.1.25" evidence="3 9"/>
<accession>A0A2K1KSS5</accession>
<keyword evidence="6 9" id="KW-0560">Oxidoreductase</keyword>
<reference evidence="12" key="3">
    <citation type="submission" date="2020-12" db="UniProtKB">
        <authorList>
            <consortium name="EnsemblPlants"/>
        </authorList>
    </citation>
    <scope>IDENTIFICATION</scope>
</reference>
<dbReference type="GO" id="GO:0034599">
    <property type="term" value="P:cellular response to oxidative stress"/>
    <property type="evidence" value="ECO:0000318"/>
    <property type="project" value="GO_Central"/>
</dbReference>
<dbReference type="Gene3D" id="3.40.30.10">
    <property type="entry name" value="Glutaredoxin"/>
    <property type="match status" value="1"/>
</dbReference>
<evidence type="ECO:0000256" key="6">
    <source>
        <dbReference type="ARBA" id="ARBA00023002"/>
    </source>
</evidence>
<dbReference type="EnsemblPlants" id="Pp3c3_490V3.3">
    <property type="protein sequence ID" value="PAC:32943610.CDS.1"/>
    <property type="gene ID" value="Pp3c3_490"/>
</dbReference>
<dbReference type="Gramene" id="Pp3c3_490V3.2">
    <property type="protein sequence ID" value="PAC:32943609.CDS.1"/>
    <property type="gene ID" value="Pp3c3_490"/>
</dbReference>
<dbReference type="PANTHER" id="PTHR10430:SF16">
    <property type="entry name" value="PEROXIREDOXIN-5, MITOCHONDRIAL"/>
    <property type="match status" value="1"/>
</dbReference>
<comment type="similarity">
    <text evidence="2 9">Belongs to the peroxiredoxin family. Prx5 subfamily.</text>
</comment>
<keyword evidence="5 9" id="KW-0049">Antioxidant</keyword>
<evidence type="ECO:0000313" key="12">
    <source>
        <dbReference type="EnsemblPlants" id="PAC:32943608.CDS.1"/>
    </source>
</evidence>
<dbReference type="FunFam" id="3.40.30.10:FF:000020">
    <property type="entry name" value="Peroxiredoxin"/>
    <property type="match status" value="1"/>
</dbReference>
<evidence type="ECO:0000256" key="7">
    <source>
        <dbReference type="ARBA" id="ARBA00023284"/>
    </source>
</evidence>
<evidence type="ECO:0000256" key="1">
    <source>
        <dbReference type="ARBA" id="ARBA00001711"/>
    </source>
</evidence>
<evidence type="ECO:0000313" key="11">
    <source>
        <dbReference type="EMBL" id="PNR56820.1"/>
    </source>
</evidence>
<dbReference type="InterPro" id="IPR037944">
    <property type="entry name" value="PRX5-like"/>
</dbReference>
<dbReference type="GO" id="GO:0005737">
    <property type="term" value="C:cytoplasm"/>
    <property type="evidence" value="ECO:0000318"/>
    <property type="project" value="GO_Central"/>
</dbReference>
<dbReference type="GO" id="GO:0045454">
    <property type="term" value="P:cell redox homeostasis"/>
    <property type="evidence" value="ECO:0000318"/>
    <property type="project" value="GO_Central"/>
</dbReference>
<dbReference type="GeneID" id="112280690"/>
<reference evidence="11 13" key="1">
    <citation type="journal article" date="2008" name="Science">
        <title>The Physcomitrella genome reveals evolutionary insights into the conquest of land by plants.</title>
        <authorList>
            <person name="Rensing S."/>
            <person name="Lang D."/>
            <person name="Zimmer A."/>
            <person name="Terry A."/>
            <person name="Salamov A."/>
            <person name="Shapiro H."/>
            <person name="Nishiyama T."/>
            <person name="Perroud P.-F."/>
            <person name="Lindquist E."/>
            <person name="Kamisugi Y."/>
            <person name="Tanahashi T."/>
            <person name="Sakakibara K."/>
            <person name="Fujita T."/>
            <person name="Oishi K."/>
            <person name="Shin-I T."/>
            <person name="Kuroki Y."/>
            <person name="Toyoda A."/>
            <person name="Suzuki Y."/>
            <person name="Hashimoto A."/>
            <person name="Yamaguchi K."/>
            <person name="Sugano A."/>
            <person name="Kohara Y."/>
            <person name="Fujiyama A."/>
            <person name="Anterola A."/>
            <person name="Aoki S."/>
            <person name="Ashton N."/>
            <person name="Barbazuk W.B."/>
            <person name="Barker E."/>
            <person name="Bennetzen J."/>
            <person name="Bezanilla M."/>
            <person name="Blankenship R."/>
            <person name="Cho S.H."/>
            <person name="Dutcher S."/>
            <person name="Estelle M."/>
            <person name="Fawcett J.A."/>
            <person name="Gundlach H."/>
            <person name="Hanada K."/>
            <person name="Heyl A."/>
            <person name="Hicks K.A."/>
            <person name="Hugh J."/>
            <person name="Lohr M."/>
            <person name="Mayer K."/>
            <person name="Melkozernov A."/>
            <person name="Murata T."/>
            <person name="Nelson D."/>
            <person name="Pils B."/>
            <person name="Prigge M."/>
            <person name="Reiss B."/>
            <person name="Renner T."/>
            <person name="Rombauts S."/>
            <person name="Rushton P."/>
            <person name="Sanderfoot A."/>
            <person name="Schween G."/>
            <person name="Shiu S.-H."/>
            <person name="Stueber K."/>
            <person name="Theodoulou F.L."/>
            <person name="Tu H."/>
            <person name="Van de Peer Y."/>
            <person name="Verrier P.J."/>
            <person name="Waters E."/>
            <person name="Wood A."/>
            <person name="Yang L."/>
            <person name="Cove D."/>
            <person name="Cuming A."/>
            <person name="Hasebe M."/>
            <person name="Lucas S."/>
            <person name="Mishler D.B."/>
            <person name="Reski R."/>
            <person name="Grigoriev I."/>
            <person name="Quatrano R.S."/>
            <person name="Boore J.L."/>
        </authorList>
    </citation>
    <scope>NUCLEOTIDE SEQUENCE [LARGE SCALE GENOMIC DNA]</scope>
    <source>
        <strain evidence="12 13">cv. Gransden 2004</strain>
    </source>
</reference>
<dbReference type="InterPro" id="IPR013766">
    <property type="entry name" value="Thioredoxin_domain"/>
</dbReference>
<evidence type="ECO:0000256" key="3">
    <source>
        <dbReference type="ARBA" id="ARBA00013016"/>
    </source>
</evidence>
<feature type="domain" description="Thioredoxin" evidence="10">
    <location>
        <begin position="83"/>
        <end position="245"/>
    </location>
</feature>
<dbReference type="InterPro" id="IPR036249">
    <property type="entry name" value="Thioredoxin-like_sf"/>
</dbReference>
<evidence type="ECO:0000259" key="10">
    <source>
        <dbReference type="PROSITE" id="PS51352"/>
    </source>
</evidence>
<dbReference type="InterPro" id="IPR013740">
    <property type="entry name" value="Redoxin"/>
</dbReference>
<keyword evidence="4 9" id="KW-0575">Peroxidase</keyword>
<dbReference type="EMBL" id="ABEU02000003">
    <property type="protein sequence ID" value="PNR56820.1"/>
    <property type="molecule type" value="Genomic_DNA"/>
</dbReference>
<organism evidence="11">
    <name type="scientific">Physcomitrium patens</name>
    <name type="common">Spreading-leaved earth moss</name>
    <name type="synonym">Physcomitrella patens</name>
    <dbReference type="NCBI Taxonomy" id="3218"/>
    <lineage>
        <taxon>Eukaryota</taxon>
        <taxon>Viridiplantae</taxon>
        <taxon>Streptophyta</taxon>
        <taxon>Embryophyta</taxon>
        <taxon>Bryophyta</taxon>
        <taxon>Bryophytina</taxon>
        <taxon>Bryopsida</taxon>
        <taxon>Funariidae</taxon>
        <taxon>Funariales</taxon>
        <taxon>Funariaceae</taxon>
        <taxon>Physcomitrium</taxon>
    </lineage>
</organism>